<dbReference type="Proteomes" id="UP000580250">
    <property type="component" value="Unassembled WGS sequence"/>
</dbReference>
<accession>A0A6V7WGG1</accession>
<evidence type="ECO:0000313" key="5">
    <source>
        <dbReference type="Proteomes" id="UP000580250"/>
    </source>
</evidence>
<reference evidence="4 5" key="1">
    <citation type="submission" date="2020-08" db="EMBL/GenBank/DDBJ databases">
        <authorList>
            <person name="Koutsovoulos G."/>
            <person name="Danchin GJ E."/>
        </authorList>
    </citation>
    <scope>NUCLEOTIDE SEQUENCE [LARGE SCALE GENOMIC DNA]</scope>
</reference>
<dbReference type="EMBL" id="CAJEWN010000572">
    <property type="protein sequence ID" value="CAD2186088.1"/>
    <property type="molecule type" value="Genomic_DNA"/>
</dbReference>
<evidence type="ECO:0000256" key="1">
    <source>
        <dbReference type="SAM" id="MobiDB-lite"/>
    </source>
</evidence>
<feature type="signal peptide" evidence="3">
    <location>
        <begin position="1"/>
        <end position="23"/>
    </location>
</feature>
<evidence type="ECO:0000313" key="4">
    <source>
        <dbReference type="EMBL" id="CAD2186088.1"/>
    </source>
</evidence>
<comment type="caution">
    <text evidence="4">The sequence shown here is derived from an EMBL/GenBank/DDBJ whole genome shotgun (WGS) entry which is preliminary data.</text>
</comment>
<keyword evidence="2" id="KW-1133">Transmembrane helix</keyword>
<keyword evidence="2" id="KW-0472">Membrane</keyword>
<feature type="compositionally biased region" description="Basic and acidic residues" evidence="1">
    <location>
        <begin position="451"/>
        <end position="472"/>
    </location>
</feature>
<evidence type="ECO:0000256" key="3">
    <source>
        <dbReference type="SAM" id="SignalP"/>
    </source>
</evidence>
<organism evidence="4 5">
    <name type="scientific">Meloidogyne enterolobii</name>
    <name type="common">Root-knot nematode worm</name>
    <name type="synonym">Meloidogyne mayaguensis</name>
    <dbReference type="NCBI Taxonomy" id="390850"/>
    <lineage>
        <taxon>Eukaryota</taxon>
        <taxon>Metazoa</taxon>
        <taxon>Ecdysozoa</taxon>
        <taxon>Nematoda</taxon>
        <taxon>Chromadorea</taxon>
        <taxon>Rhabditida</taxon>
        <taxon>Tylenchina</taxon>
        <taxon>Tylenchomorpha</taxon>
        <taxon>Tylenchoidea</taxon>
        <taxon>Meloidogynidae</taxon>
        <taxon>Meloidogyninae</taxon>
        <taxon>Meloidogyne</taxon>
    </lineage>
</organism>
<dbReference type="AlphaFoldDB" id="A0A6V7WGG1"/>
<name>A0A6V7WGG1_MELEN</name>
<protein>
    <submittedName>
        <fullName evidence="4">Uncharacterized protein</fullName>
    </submittedName>
</protein>
<feature type="region of interest" description="Disordered" evidence="1">
    <location>
        <begin position="429"/>
        <end position="501"/>
    </location>
</feature>
<feature type="region of interest" description="Disordered" evidence="1">
    <location>
        <begin position="328"/>
        <end position="370"/>
    </location>
</feature>
<feature type="chain" id="PRO_5028316212" evidence="3">
    <location>
        <begin position="24"/>
        <end position="524"/>
    </location>
</feature>
<proteinExistence type="predicted"/>
<evidence type="ECO:0000256" key="2">
    <source>
        <dbReference type="SAM" id="Phobius"/>
    </source>
</evidence>
<keyword evidence="3" id="KW-0732">Signal</keyword>
<gene>
    <name evidence="4" type="ORF">MENT_LOCUS38553</name>
</gene>
<feature type="transmembrane region" description="Helical" evidence="2">
    <location>
        <begin position="397"/>
        <end position="421"/>
    </location>
</feature>
<keyword evidence="2" id="KW-0812">Transmembrane</keyword>
<sequence>MVSASSIILCISILLVFGFVVQCEEVVGHGKHVLVNETIIELKNNTRIAENDTDLEQYRKLEGACDVTLDNDGNIILWYSKNSSTIEFGCSVDLVTKNEGHIPLIFGISHSGNLADCITKENSVPDNCISFSYSMNVSEFKELKNGPQEGEVSDCSHETDCKNKGGVCRNTTAFYSVGWMPETNTGNYYYFLQPVGDIATNAIKMKNAQDTTFNLTIKGTEFSFPKKQYKSFSNLCYKNEKLRKAEEWKIMDSNYNNQDFTHLFTFNILPIEAMRQSLQDIYAMCRKSRTAGCKEHATLLKCDKIFVKFDKEYFRMLVPDITTDVQTGNTTRSATTKDGNTTNDKESTQNIGTTSDAKNPNTGPSETTTTKYKVNTRKVFTITPKTTVASESGTIPIILIIIGILIFVTIIIGILIWFFVFHNKDKKEDKKDEEKCPPPLNATKSNQDSTIGEKEDHSKEDSKEDSIVDKTQSDPTEELNDPSTVVETQIDHAESLNNPSTVVGTQLDIDVKAGAEVPDSIEYD</sequence>